<keyword evidence="3" id="KW-1185">Reference proteome</keyword>
<comment type="caution">
    <text evidence="2">The sequence shown here is derived from an EMBL/GenBank/DDBJ whole genome shotgun (WGS) entry which is preliminary data.</text>
</comment>
<evidence type="ECO:0000256" key="1">
    <source>
        <dbReference type="ARBA" id="ARBA00008889"/>
    </source>
</evidence>
<protein>
    <submittedName>
        <fullName evidence="2">mRNA turnover protein 4-like protein</fullName>
    </submittedName>
</protein>
<dbReference type="InterPro" id="IPR051742">
    <property type="entry name" value="Ribosome_Assembly_uL10"/>
</dbReference>
<sequence>MMVALGRSPSAEYKDNLHQVIKKLRGEFGLLFINHTKEEVNKWFIKYMEADFVRADNKATFTMSEPGARAPGAVPPLHGDAIAHYL</sequence>
<dbReference type="GO" id="GO:0006364">
    <property type="term" value="P:rRNA processing"/>
    <property type="evidence" value="ECO:0007669"/>
    <property type="project" value="TreeGrafter"/>
</dbReference>
<evidence type="ECO:0000313" key="3">
    <source>
        <dbReference type="Proteomes" id="UP001166674"/>
    </source>
</evidence>
<reference evidence="2" key="1">
    <citation type="submission" date="2020-03" db="EMBL/GenBank/DDBJ databases">
        <title>Studies in the Genomics of Life Span.</title>
        <authorList>
            <person name="Glass D."/>
        </authorList>
    </citation>
    <scope>NUCLEOTIDE SEQUENCE</scope>
    <source>
        <strain evidence="2">SUZIE</strain>
        <tissue evidence="2">Muscle</tissue>
    </source>
</reference>
<evidence type="ECO:0000313" key="2">
    <source>
        <dbReference type="EMBL" id="MBZ3889061.1"/>
    </source>
</evidence>
<proteinExistence type="inferred from homology"/>
<name>A0AA41NF14_SCICA</name>
<comment type="similarity">
    <text evidence="1">Belongs to the universal ribosomal protein uL10 family.</text>
</comment>
<organism evidence="2 3">
    <name type="scientific">Sciurus carolinensis</name>
    <name type="common">Eastern gray squirrel</name>
    <dbReference type="NCBI Taxonomy" id="30640"/>
    <lineage>
        <taxon>Eukaryota</taxon>
        <taxon>Metazoa</taxon>
        <taxon>Chordata</taxon>
        <taxon>Craniata</taxon>
        <taxon>Vertebrata</taxon>
        <taxon>Euteleostomi</taxon>
        <taxon>Mammalia</taxon>
        <taxon>Eutheria</taxon>
        <taxon>Euarchontoglires</taxon>
        <taxon>Glires</taxon>
        <taxon>Rodentia</taxon>
        <taxon>Sciuromorpha</taxon>
        <taxon>Sciuridae</taxon>
        <taxon>Sciurinae</taxon>
        <taxon>Sciurini</taxon>
        <taxon>Sciurus</taxon>
    </lineage>
</organism>
<dbReference type="GO" id="GO:0030687">
    <property type="term" value="C:preribosome, large subunit precursor"/>
    <property type="evidence" value="ECO:0007669"/>
    <property type="project" value="TreeGrafter"/>
</dbReference>
<dbReference type="InterPro" id="IPR043141">
    <property type="entry name" value="Ribosomal_uL10-like_sf"/>
</dbReference>
<dbReference type="GO" id="GO:0005730">
    <property type="term" value="C:nucleolus"/>
    <property type="evidence" value="ECO:0007669"/>
    <property type="project" value="TreeGrafter"/>
</dbReference>
<dbReference type="PANTHER" id="PTHR45841:SF1">
    <property type="entry name" value="MRNA TURNOVER PROTEIN 4 HOMOLOG"/>
    <property type="match status" value="1"/>
</dbReference>
<dbReference type="GO" id="GO:0000956">
    <property type="term" value="P:nuclear-transcribed mRNA catabolic process"/>
    <property type="evidence" value="ECO:0007669"/>
    <property type="project" value="TreeGrafter"/>
</dbReference>
<gene>
    <name evidence="2" type="ORF">SUZIE_201070</name>
</gene>
<dbReference type="GO" id="GO:0042273">
    <property type="term" value="P:ribosomal large subunit biogenesis"/>
    <property type="evidence" value="ECO:0007669"/>
    <property type="project" value="TreeGrafter"/>
</dbReference>
<dbReference type="Proteomes" id="UP001166674">
    <property type="component" value="Unassembled WGS sequence"/>
</dbReference>
<dbReference type="Gene3D" id="3.30.70.1730">
    <property type="match status" value="1"/>
</dbReference>
<dbReference type="EMBL" id="JAATJV010428587">
    <property type="protein sequence ID" value="MBZ3889061.1"/>
    <property type="molecule type" value="Genomic_DNA"/>
</dbReference>
<accession>A0AA41NF14</accession>
<dbReference type="PANTHER" id="PTHR45841">
    <property type="entry name" value="MRNA TURNOVER PROTEIN 4 MRTO4"/>
    <property type="match status" value="1"/>
</dbReference>
<dbReference type="AlphaFoldDB" id="A0AA41NF14"/>
<dbReference type="GO" id="GO:0003723">
    <property type="term" value="F:RNA binding"/>
    <property type="evidence" value="ECO:0007669"/>
    <property type="project" value="TreeGrafter"/>
</dbReference>